<dbReference type="AlphaFoldDB" id="A0A165ULC6"/>
<name>A0A165ULC6_9APHY</name>
<protein>
    <recommendedName>
        <fullName evidence="4">CN hydrolase domain-containing protein</fullName>
    </recommendedName>
</protein>
<dbReference type="Gene3D" id="3.60.110.10">
    <property type="entry name" value="Carbon-nitrogen hydrolase"/>
    <property type="match status" value="1"/>
</dbReference>
<dbReference type="OrthoDB" id="2626014at2759"/>
<evidence type="ECO:0000313" key="3">
    <source>
        <dbReference type="Proteomes" id="UP000076727"/>
    </source>
</evidence>
<evidence type="ECO:0008006" key="4">
    <source>
        <dbReference type="Google" id="ProtNLM"/>
    </source>
</evidence>
<reference evidence="2 3" key="1">
    <citation type="journal article" date="2016" name="Mol. Biol. Evol.">
        <title>Comparative Genomics of Early-Diverging Mushroom-Forming Fungi Provides Insights into the Origins of Lignocellulose Decay Capabilities.</title>
        <authorList>
            <person name="Nagy L.G."/>
            <person name="Riley R."/>
            <person name="Tritt A."/>
            <person name="Adam C."/>
            <person name="Daum C."/>
            <person name="Floudas D."/>
            <person name="Sun H."/>
            <person name="Yadav J.S."/>
            <person name="Pangilinan J."/>
            <person name="Larsson K.H."/>
            <person name="Matsuura K."/>
            <person name="Barry K."/>
            <person name="Labutti K."/>
            <person name="Kuo R."/>
            <person name="Ohm R.A."/>
            <person name="Bhattacharya S.S."/>
            <person name="Shirouzu T."/>
            <person name="Yoshinaga Y."/>
            <person name="Martin F.M."/>
            <person name="Grigoriev I.V."/>
            <person name="Hibbett D.S."/>
        </authorList>
    </citation>
    <scope>NUCLEOTIDE SEQUENCE [LARGE SCALE GENOMIC DNA]</scope>
    <source>
        <strain evidence="2 3">L-15889</strain>
    </source>
</reference>
<dbReference type="EMBL" id="KV429032">
    <property type="protein sequence ID" value="KZT75084.1"/>
    <property type="molecule type" value="Genomic_DNA"/>
</dbReference>
<keyword evidence="1" id="KW-0472">Membrane</keyword>
<evidence type="ECO:0000313" key="2">
    <source>
        <dbReference type="EMBL" id="KZT75084.1"/>
    </source>
</evidence>
<gene>
    <name evidence="2" type="ORF">DAEQUDRAFT_659157</name>
</gene>
<proteinExistence type="predicted"/>
<dbReference type="InterPro" id="IPR036526">
    <property type="entry name" value="C-N_Hydrolase_sf"/>
</dbReference>
<accession>A0A165ULC6</accession>
<feature type="transmembrane region" description="Helical" evidence="1">
    <location>
        <begin position="124"/>
        <end position="141"/>
    </location>
</feature>
<sequence length="588" mass="63197">MALNTFVIRHPSVWLGVAPVIGIAALSTTPPFLPLTLLVSALHLHVHTILPRGHLASHGSAQVLLLAVAASLAHLGASLDALSTRAVSILVLAVLSALTSLISLATIALTYYVNRAVSTPWSKLTLFPAMWATVWGTIAYVSPVGRLITWSPSVGLGPYEWIRPILGQWGIDWIVAAWAVVCAETIGNWLVGPAGDDLDAALEQEQEQEQIISIVSEDVPNLVAPAPAPKETPIAARSRALAVLGMLLVALSVPPLFLSPLPPRPLSAHTTPLSVGCLLPFPHRSGESTRAPLLDDYIKEIRRLQAQADILIWPESAVRFETAEAKKAAFAKIKEATGGKKLIGVSYEEYILPDRTKGERGPGIRQNSFALLRRESEEPVLEYTKRKLVPIAESFSLTPSSEPPSMYTWDMPKPTEWSRTGWGPDSTRPVPVTASICLDFSAASSFSTLDARPALVFAPARTWHVGVGLAMWEQARARAEELGTMVLWCDGGEGGVSGIAGQGIQEFVQVGQGSWVREIGLPYPYDERRTMFAAGGTYLALAAVWGITGIGAIAEIGLVAFGGRTAALVRFVKKWRAQRAADEEPLLG</sequence>
<dbReference type="SUPFAM" id="SSF56317">
    <property type="entry name" value="Carbon-nitrogen hydrolase"/>
    <property type="match status" value="1"/>
</dbReference>
<keyword evidence="3" id="KW-1185">Reference proteome</keyword>
<feature type="transmembrane region" description="Helical" evidence="1">
    <location>
        <begin position="12"/>
        <end position="39"/>
    </location>
</feature>
<evidence type="ECO:0000256" key="1">
    <source>
        <dbReference type="SAM" id="Phobius"/>
    </source>
</evidence>
<keyword evidence="1" id="KW-1133">Transmembrane helix</keyword>
<dbReference type="Proteomes" id="UP000076727">
    <property type="component" value="Unassembled WGS sequence"/>
</dbReference>
<dbReference type="STRING" id="1314783.A0A165ULC6"/>
<feature type="transmembrane region" description="Helical" evidence="1">
    <location>
        <begin position="240"/>
        <end position="258"/>
    </location>
</feature>
<organism evidence="2 3">
    <name type="scientific">Daedalea quercina L-15889</name>
    <dbReference type="NCBI Taxonomy" id="1314783"/>
    <lineage>
        <taxon>Eukaryota</taxon>
        <taxon>Fungi</taxon>
        <taxon>Dikarya</taxon>
        <taxon>Basidiomycota</taxon>
        <taxon>Agaricomycotina</taxon>
        <taxon>Agaricomycetes</taxon>
        <taxon>Polyporales</taxon>
        <taxon>Fomitopsis</taxon>
    </lineage>
</organism>
<feature type="transmembrane region" description="Helical" evidence="1">
    <location>
        <begin position="538"/>
        <end position="561"/>
    </location>
</feature>
<feature type="transmembrane region" description="Helical" evidence="1">
    <location>
        <begin position="59"/>
        <end position="77"/>
    </location>
</feature>
<keyword evidence="1" id="KW-0812">Transmembrane</keyword>
<feature type="transmembrane region" description="Helical" evidence="1">
    <location>
        <begin position="89"/>
        <end position="112"/>
    </location>
</feature>